<dbReference type="InterPro" id="IPR050048">
    <property type="entry name" value="FabV-like_NADH_b"/>
</dbReference>
<dbReference type="InterPro" id="IPR023405">
    <property type="entry name" value="Topo_IA_core_domain"/>
</dbReference>
<dbReference type="Gene3D" id="3.40.50.720">
    <property type="entry name" value="NAD(P)-binding Rossmann-like Domain"/>
    <property type="match status" value="1"/>
</dbReference>
<keyword evidence="4" id="KW-0443">Lipid metabolism</keyword>
<protein>
    <recommendedName>
        <fullName evidence="4">Enoyl-[acyl-carrier-protein] reductase [NADH]</fullName>
        <shortName evidence="4">ENR</shortName>
        <ecNumber evidence="4">1.3.1.9</ecNumber>
    </recommendedName>
</protein>
<keyword evidence="4" id="KW-0520">NAD</keyword>
<feature type="active site" description="Proton donor" evidence="4">
    <location>
        <position position="236"/>
    </location>
</feature>
<keyword evidence="4" id="KW-0275">Fatty acid biosynthesis</keyword>
<dbReference type="InterPro" id="IPR013824">
    <property type="entry name" value="Topo_IA_cen_sub1"/>
</dbReference>
<gene>
    <name evidence="4 6" type="primary">fabV</name>
    <name evidence="6" type="ORF">QW060_18470</name>
</gene>
<evidence type="ECO:0000256" key="4">
    <source>
        <dbReference type="HAMAP-Rule" id="MF_01838"/>
    </source>
</evidence>
<dbReference type="Pfam" id="PF12241">
    <property type="entry name" value="Enoyl_reductase"/>
    <property type="match status" value="1"/>
</dbReference>
<dbReference type="RefSeq" id="WP_290364910.1">
    <property type="nucleotide sequence ID" value="NZ_JAUFQU010000013.1"/>
</dbReference>
<dbReference type="InterPro" id="IPR024910">
    <property type="entry name" value="Enoyl-CoA_Rdtase_cat_dom"/>
</dbReference>
<feature type="binding site" evidence="4">
    <location>
        <position position="226"/>
    </location>
    <ligand>
        <name>substrate</name>
    </ligand>
</feature>
<proteinExistence type="inferred from homology"/>
<comment type="pathway">
    <text evidence="4">Lipid metabolism; fatty acid biosynthesis.</text>
</comment>
<keyword evidence="1" id="KW-0799">Topoisomerase</keyword>
<comment type="caution">
    <text evidence="6">The sequence shown here is derived from an EMBL/GenBank/DDBJ whole genome shotgun (WGS) entry which is preliminary data.</text>
</comment>
<keyword evidence="4" id="KW-0444">Lipid biosynthesis</keyword>
<dbReference type="InterPro" id="IPR010758">
    <property type="entry name" value="Trans-2-enoyl-CoA_reductase"/>
</dbReference>
<feature type="binding site" evidence="4">
    <location>
        <begin position="111"/>
        <end position="112"/>
    </location>
    <ligand>
        <name>NAD(+)</name>
        <dbReference type="ChEBI" id="CHEBI:57540"/>
    </ligand>
</feature>
<dbReference type="Pfam" id="PF13342">
    <property type="entry name" value="Toprim_Crpt"/>
    <property type="match status" value="1"/>
</dbReference>
<accession>A0ABT8CY76</accession>
<dbReference type="HAMAP" id="MF_01838">
    <property type="entry name" value="FabV_reductase"/>
    <property type="match status" value="1"/>
</dbReference>
<dbReference type="SMART" id="SM00437">
    <property type="entry name" value="TOP1Ac"/>
    <property type="match status" value="1"/>
</dbReference>
<keyword evidence="7" id="KW-1185">Reference proteome</keyword>
<evidence type="ECO:0000256" key="1">
    <source>
        <dbReference type="ARBA" id="ARBA00023029"/>
    </source>
</evidence>
<feature type="binding site" evidence="4">
    <location>
        <begin position="48"/>
        <end position="53"/>
    </location>
    <ligand>
        <name>NAD(+)</name>
        <dbReference type="ChEBI" id="CHEBI:57540"/>
    </ligand>
</feature>
<dbReference type="NCBIfam" id="NF043048">
    <property type="entry name" value="EnoyACPredFabV"/>
    <property type="match status" value="1"/>
</dbReference>
<feature type="site" description="Plays an important role in discriminating NADH against NADPH" evidence="4">
    <location>
        <position position="75"/>
    </location>
</feature>
<sequence length="832" mass="92776">MIIKPRTRGFICLTSHPEGTLQNIKNQIDYVKSKGKIKNGPKKVLVIGASTGFGIASRITAAFGSDAATIGVFFEKPAAEGKPGTAGWYNSAAFEKEAHASGLYAKSINGDAFSDEIKKQTIDLIKKDLGQIDLVVYSLASPRRTHPKTGVNYASVLKPIGQPFTNKTVDFHTGVVSDITINPVDNDEDIQNTIAVMGGEDWKFWMEDLKEAGVLAEGVKTVAYSYIGPELTYPIYRNGTIGKAKDDLEATVTTINKLLKDLNGISYVSVNKALVTQSSSAIPVVPLYISLLYKVMKQKGIHEGCIEQMQRLFAESLYSGEKISLDEKGRIRIDDLEMREDVQKEVAALWEQATTQVKKYWQIQLLHHKEDIAFKSISKSKWEDQKLAGDTLKSVQRTGTATVVSVESKNTTEQPPLLFDLTGLQKEANKKLNLSAEETLNIAQSLYEKKFITYPRTGSKYIPEDMWAEIPDLVRALQDRETCKRAVAKMKWGRFNKRIVNDLRVTDHHGLLVTGKVPSALNAKENAVYDMIAFRLLEAVSQACIKELTDVSLEVSHYDFTLKGCKIIEAGWRSIKGTFSDEDTEPIQDLPDLKKGDELKIREATVLEKKTKPPVLYTEAGLLSAMETAGKEIENEEERKALQSIGIGTPATRASIIETLFTRNYIKREKKSLIPTEKGLQVYGLVKDQKIADVAMTAEWEVALQKIENNEADAGAFKKEMEQYASTITNELLQTSIAQSNLPKLICPKCKSRQLIIRDRIVKCPDEVCDWIQFRNVCGVQIGNADIENLVNKGKTSLIKGMKSKAGKKFDAYIVLDADCKTSFEFEKRRKK</sequence>
<dbReference type="Pfam" id="PF12242">
    <property type="entry name" value="Eno-Rase_NADH_b"/>
    <property type="match status" value="1"/>
</dbReference>
<name>A0ABT8CY76_9FLAO</name>
<dbReference type="Pfam" id="PF01131">
    <property type="entry name" value="Topoisom_bac"/>
    <property type="match status" value="1"/>
</dbReference>
<dbReference type="Proteomes" id="UP001242368">
    <property type="component" value="Unassembled WGS sequence"/>
</dbReference>
<dbReference type="EC" id="1.3.1.9" evidence="4"/>
<evidence type="ECO:0000313" key="7">
    <source>
        <dbReference type="Proteomes" id="UP001242368"/>
    </source>
</evidence>
<dbReference type="Gene3D" id="1.10.460.10">
    <property type="entry name" value="Topoisomerase I, domain 2"/>
    <property type="match status" value="1"/>
</dbReference>
<comment type="similarity">
    <text evidence="4">Belongs to the TER reductase family.</text>
</comment>
<feature type="domain" description="Topo IA-type catalytic" evidence="5">
    <location>
        <begin position="210"/>
        <end position="729"/>
    </location>
</feature>
<feature type="binding site" evidence="4">
    <location>
        <begin position="274"/>
        <end position="276"/>
    </location>
    <ligand>
        <name>NAD(+)</name>
        <dbReference type="ChEBI" id="CHEBI:57540"/>
    </ligand>
</feature>
<organism evidence="6 7">
    <name type="scientific">Paenimyroides ceti</name>
    <dbReference type="NCBI Taxonomy" id="395087"/>
    <lineage>
        <taxon>Bacteria</taxon>
        <taxon>Pseudomonadati</taxon>
        <taxon>Bacteroidota</taxon>
        <taxon>Flavobacteriia</taxon>
        <taxon>Flavobacteriales</taxon>
        <taxon>Flavobacteriaceae</taxon>
        <taxon>Paenimyroides</taxon>
    </lineage>
</organism>
<evidence type="ECO:0000256" key="3">
    <source>
        <dbReference type="ARBA" id="ARBA00023235"/>
    </source>
</evidence>
<keyword evidence="4" id="KW-0560">Oxidoreductase</keyword>
<dbReference type="PROSITE" id="PS52039">
    <property type="entry name" value="TOPO_IA_2"/>
    <property type="match status" value="1"/>
</dbReference>
<dbReference type="PANTHER" id="PTHR37480">
    <property type="entry name" value="ENOYL-[ACYL-CARRIER-PROTEIN] REDUCTASE [NADH]"/>
    <property type="match status" value="1"/>
</dbReference>
<dbReference type="EMBL" id="JAUFQU010000013">
    <property type="protein sequence ID" value="MDN3709046.1"/>
    <property type="molecule type" value="Genomic_DNA"/>
</dbReference>
<feature type="binding site" evidence="4">
    <location>
        <position position="245"/>
    </location>
    <ligand>
        <name>NAD(+)</name>
        <dbReference type="ChEBI" id="CHEBI:57540"/>
    </ligand>
</feature>
<dbReference type="InterPro" id="IPR013826">
    <property type="entry name" value="Topo_IA_cen_sub3"/>
</dbReference>
<dbReference type="InterPro" id="IPR025589">
    <property type="entry name" value="Toprim_C_rpt"/>
</dbReference>
<feature type="binding site" evidence="4">
    <location>
        <begin position="139"/>
        <end position="140"/>
    </location>
    <ligand>
        <name>NAD(+)</name>
        <dbReference type="ChEBI" id="CHEBI:57540"/>
    </ligand>
</feature>
<dbReference type="Gene3D" id="1.10.290.10">
    <property type="entry name" value="Topoisomerase I, domain 4"/>
    <property type="match status" value="1"/>
</dbReference>
<dbReference type="PRINTS" id="PR00417">
    <property type="entry name" value="PRTPISMRASEI"/>
</dbReference>
<dbReference type="SUPFAM" id="SSF56712">
    <property type="entry name" value="Prokaryotic type I DNA topoisomerase"/>
    <property type="match status" value="1"/>
</dbReference>
<comment type="catalytic activity">
    <reaction evidence="4">
        <text>a 2,3-saturated acyl-[ACP] + NAD(+) = a (2E)-enoyl-[ACP] + NADH + H(+)</text>
        <dbReference type="Rhea" id="RHEA:10240"/>
        <dbReference type="Rhea" id="RHEA-COMP:9925"/>
        <dbReference type="Rhea" id="RHEA-COMP:9926"/>
        <dbReference type="ChEBI" id="CHEBI:15378"/>
        <dbReference type="ChEBI" id="CHEBI:57540"/>
        <dbReference type="ChEBI" id="CHEBI:57945"/>
        <dbReference type="ChEBI" id="CHEBI:78784"/>
        <dbReference type="ChEBI" id="CHEBI:78785"/>
        <dbReference type="EC" id="1.3.1.9"/>
    </reaction>
</comment>
<evidence type="ECO:0000256" key="2">
    <source>
        <dbReference type="ARBA" id="ARBA00023125"/>
    </source>
</evidence>
<evidence type="ECO:0000259" key="5">
    <source>
        <dbReference type="PROSITE" id="PS52039"/>
    </source>
</evidence>
<keyword evidence="2" id="KW-0238">DNA-binding</keyword>
<feature type="binding site" evidence="4">
    <location>
        <begin position="74"/>
        <end position="75"/>
    </location>
    <ligand>
        <name>NAD(+)</name>
        <dbReference type="ChEBI" id="CHEBI:57540"/>
    </ligand>
</feature>
<evidence type="ECO:0000313" key="6">
    <source>
        <dbReference type="EMBL" id="MDN3709046.1"/>
    </source>
</evidence>
<dbReference type="NCBIfam" id="NF010177">
    <property type="entry name" value="PRK13656.1"/>
    <property type="match status" value="1"/>
</dbReference>
<reference evidence="7" key="1">
    <citation type="journal article" date="2019" name="Int. J. Syst. Evol. Microbiol.">
        <title>The Global Catalogue of Microorganisms (GCM) 10K type strain sequencing project: providing services to taxonomists for standard genome sequencing and annotation.</title>
        <authorList>
            <consortium name="The Broad Institute Genomics Platform"/>
            <consortium name="The Broad Institute Genome Sequencing Center for Infectious Disease"/>
            <person name="Wu L."/>
            <person name="Ma J."/>
        </authorList>
    </citation>
    <scope>NUCLEOTIDE SEQUENCE [LARGE SCALE GENOMIC DNA]</scope>
    <source>
        <strain evidence="7">CECT 7184</strain>
    </source>
</reference>
<dbReference type="InterPro" id="IPR003602">
    <property type="entry name" value="Topo_IA_DNA-bd_dom"/>
</dbReference>
<dbReference type="InterPro" id="IPR013497">
    <property type="entry name" value="Topo_IA_cen"/>
</dbReference>
<keyword evidence="4" id="KW-0276">Fatty acid metabolism</keyword>
<comment type="subunit">
    <text evidence="4">Monomer.</text>
</comment>
<dbReference type="PANTHER" id="PTHR37480:SF1">
    <property type="entry name" value="ENOYL-[ACYL-CARRIER-PROTEIN] REDUCTASE [NADH]"/>
    <property type="match status" value="1"/>
</dbReference>
<comment type="function">
    <text evidence="4">Involved in the final reduction of the elongation cycle of fatty acid synthesis (FAS II). Catalyzes the reduction of a carbon-carbon double bond in an enoyl moiety that is covalently linked to an acyl carrier protein (ACP).</text>
</comment>
<keyword evidence="3" id="KW-0413">Isomerase</keyword>